<comment type="caution">
    <text evidence="1">The sequence shown here is derived from an EMBL/GenBank/DDBJ whole genome shotgun (WGS) entry which is preliminary data.</text>
</comment>
<reference evidence="1 2" key="1">
    <citation type="submission" date="2018-10" db="EMBL/GenBank/DDBJ databases">
        <title>Fifty Aureobasidium pullulans genomes reveal a recombining polyextremotolerant generalist.</title>
        <authorList>
            <person name="Gostincar C."/>
            <person name="Turk M."/>
            <person name="Zajc J."/>
            <person name="Gunde-Cimerman N."/>
        </authorList>
    </citation>
    <scope>NUCLEOTIDE SEQUENCE [LARGE SCALE GENOMIC DNA]</scope>
    <source>
        <strain evidence="1 2">EXF-3403</strain>
    </source>
</reference>
<evidence type="ECO:0000313" key="1">
    <source>
        <dbReference type="EMBL" id="THZ81417.1"/>
    </source>
</evidence>
<dbReference type="Proteomes" id="UP000310039">
    <property type="component" value="Unassembled WGS sequence"/>
</dbReference>
<evidence type="ECO:0000313" key="2">
    <source>
        <dbReference type="Proteomes" id="UP000310039"/>
    </source>
</evidence>
<name>A0A4S9XQH2_AURPU</name>
<protein>
    <submittedName>
        <fullName evidence="1">Uncharacterized protein</fullName>
    </submittedName>
</protein>
<dbReference type="AlphaFoldDB" id="A0A4S9XQH2"/>
<accession>A0A4S9XQH2</accession>
<proteinExistence type="predicted"/>
<organism evidence="1 2">
    <name type="scientific">Aureobasidium pullulans</name>
    <name type="common">Black yeast</name>
    <name type="synonym">Pullularia pullulans</name>
    <dbReference type="NCBI Taxonomy" id="5580"/>
    <lineage>
        <taxon>Eukaryota</taxon>
        <taxon>Fungi</taxon>
        <taxon>Dikarya</taxon>
        <taxon>Ascomycota</taxon>
        <taxon>Pezizomycotina</taxon>
        <taxon>Dothideomycetes</taxon>
        <taxon>Dothideomycetidae</taxon>
        <taxon>Dothideales</taxon>
        <taxon>Saccotheciaceae</taxon>
        <taxon>Aureobasidium</taxon>
    </lineage>
</organism>
<sequence length="105" mass="11801">MAGDPNSVRGKPIHWNIHQPLLGRSGSIVRGQRGLRRDVTSHHTHGLTICITIRRPCDAGSATWRESIGSFYSMPCEFTRRIVSIAAEIFISLYAGRKQEKKLSR</sequence>
<gene>
    <name evidence="1" type="ORF">D6C84_06605</name>
</gene>
<dbReference type="EMBL" id="QZBT01000101">
    <property type="protein sequence ID" value="THZ81417.1"/>
    <property type="molecule type" value="Genomic_DNA"/>
</dbReference>